<dbReference type="RefSeq" id="XP_064658031.1">
    <property type="nucleotide sequence ID" value="XM_064804230.1"/>
</dbReference>
<organism evidence="2 3">
    <name type="scientific">Saxophila tyrrhenica</name>
    <dbReference type="NCBI Taxonomy" id="1690608"/>
    <lineage>
        <taxon>Eukaryota</taxon>
        <taxon>Fungi</taxon>
        <taxon>Dikarya</taxon>
        <taxon>Ascomycota</taxon>
        <taxon>Pezizomycotina</taxon>
        <taxon>Dothideomycetes</taxon>
        <taxon>Dothideomycetidae</taxon>
        <taxon>Mycosphaerellales</taxon>
        <taxon>Extremaceae</taxon>
        <taxon>Saxophila</taxon>
    </lineage>
</organism>
<keyword evidence="3" id="KW-1185">Reference proteome</keyword>
<dbReference type="GeneID" id="89928329"/>
<sequence>MASHHNHRRGPDPTSPRRRFTISLTPPPTPTTTTRRSLAAPPITPSPIPSHHPPPQTSRPPPPANPFNNLPLETTQAIATFIETDSDLCAFRATCRSTLDAVEADGASFWRRRWAGCFERPASDVSSSGGGGSGSSFTRGSDSTSSSRWNGPAGNARFKEEYQKRRLVLKNGAEFMEGGGEREKVCLEVLRDLVADSFSTKTASNALTYESSNLAFLQRFAVANFSLLELFTPNLKRPYRSSTRRRSTTPPASTSKRLMQTIQVLLAPMHLNPDPMYEFSHYNFLDSQAAVYSTATVHPIFGGCYGVEIDMEYVLHNLNFWKYHMLRQAEGTLNEPYCDLDEDERPRWWDHALSQDTTQKLWKNWKGSYAFVERDEIDTLRGGRDYNQQIQDIFAGEDGSDGAFQSLTLELAPDDGEFVWPMLFEQHLKSLVPPEGRARTRAQRRSAKPDEAAQMRTRGFHVQDRHFEGEGKDVSEKFLASGWLNALPVQEGVPGWQRLTMMKYFEDENGNVDMQGLWAYEGVVLPGGGIIVGRWWSPSDEAEEDVYSGPFILWCVDGAKNAEVGEGEETNGDEEC</sequence>
<feature type="region of interest" description="Disordered" evidence="1">
    <location>
        <begin position="1"/>
        <end position="70"/>
    </location>
</feature>
<dbReference type="EMBL" id="JAVRRT010000010">
    <property type="protein sequence ID" value="KAK5168421.1"/>
    <property type="molecule type" value="Genomic_DNA"/>
</dbReference>
<protein>
    <recommendedName>
        <fullName evidence="4">F-box domain-containing protein</fullName>
    </recommendedName>
</protein>
<feature type="compositionally biased region" description="Pro residues" evidence="1">
    <location>
        <begin position="42"/>
        <end position="65"/>
    </location>
</feature>
<feature type="compositionally biased region" description="Low complexity" evidence="1">
    <location>
        <begin position="135"/>
        <end position="148"/>
    </location>
</feature>
<evidence type="ECO:0000256" key="1">
    <source>
        <dbReference type="SAM" id="MobiDB-lite"/>
    </source>
</evidence>
<accession>A0AAV9PAL1</accession>
<gene>
    <name evidence="2" type="ORF">LTR77_006991</name>
</gene>
<feature type="region of interest" description="Disordered" evidence="1">
    <location>
        <begin position="121"/>
        <end position="155"/>
    </location>
</feature>
<proteinExistence type="predicted"/>
<evidence type="ECO:0000313" key="2">
    <source>
        <dbReference type="EMBL" id="KAK5168421.1"/>
    </source>
</evidence>
<evidence type="ECO:0000313" key="3">
    <source>
        <dbReference type="Proteomes" id="UP001337655"/>
    </source>
</evidence>
<reference evidence="2 3" key="1">
    <citation type="submission" date="2023-08" db="EMBL/GenBank/DDBJ databases">
        <title>Black Yeasts Isolated from many extreme environments.</title>
        <authorList>
            <person name="Coleine C."/>
            <person name="Stajich J.E."/>
            <person name="Selbmann L."/>
        </authorList>
    </citation>
    <scope>NUCLEOTIDE SEQUENCE [LARGE SCALE GENOMIC DNA]</scope>
    <source>
        <strain evidence="2 3">CCFEE 5935</strain>
    </source>
</reference>
<name>A0AAV9PAL1_9PEZI</name>
<dbReference type="Proteomes" id="UP001337655">
    <property type="component" value="Unassembled WGS sequence"/>
</dbReference>
<dbReference type="AlphaFoldDB" id="A0AAV9PAL1"/>
<comment type="caution">
    <text evidence="2">The sequence shown here is derived from an EMBL/GenBank/DDBJ whole genome shotgun (WGS) entry which is preliminary data.</text>
</comment>
<evidence type="ECO:0008006" key="4">
    <source>
        <dbReference type="Google" id="ProtNLM"/>
    </source>
</evidence>
<feature type="compositionally biased region" description="Low complexity" evidence="1">
    <location>
        <begin position="31"/>
        <end position="41"/>
    </location>
</feature>